<dbReference type="AlphaFoldDB" id="A0A8K0D7A5"/>
<protein>
    <submittedName>
        <fullName evidence="1">Uncharacterized protein</fullName>
    </submittedName>
</protein>
<dbReference type="Proteomes" id="UP000801492">
    <property type="component" value="Unassembled WGS sequence"/>
</dbReference>
<dbReference type="OrthoDB" id="6769313at2759"/>
<proteinExistence type="predicted"/>
<keyword evidence="2" id="KW-1185">Reference proteome</keyword>
<sequence length="105" mass="12811">MELRKAITSECKKKHLKPNKLESEKEWMTDSIFELMEERRKYKAKDGNRYKQIHSEVRRRIQNDSQLNDFGIPIMDIKGKLKAWREYIRQPFEDERQRENTPVTV</sequence>
<gene>
    <name evidence="1" type="ORF">ILUMI_10347</name>
</gene>
<evidence type="ECO:0000313" key="1">
    <source>
        <dbReference type="EMBL" id="KAF2895825.1"/>
    </source>
</evidence>
<reference evidence="1" key="1">
    <citation type="submission" date="2019-08" db="EMBL/GenBank/DDBJ databases">
        <title>The genome of the North American firefly Photinus pyralis.</title>
        <authorList>
            <consortium name="Photinus pyralis genome working group"/>
            <person name="Fallon T.R."/>
            <person name="Sander Lower S.E."/>
            <person name="Weng J.-K."/>
        </authorList>
    </citation>
    <scope>NUCLEOTIDE SEQUENCE</scope>
    <source>
        <strain evidence="1">TRF0915ILg1</strain>
        <tissue evidence="1">Whole body</tissue>
    </source>
</reference>
<organism evidence="1 2">
    <name type="scientific">Ignelater luminosus</name>
    <name type="common">Cucubano</name>
    <name type="synonym">Pyrophorus luminosus</name>
    <dbReference type="NCBI Taxonomy" id="2038154"/>
    <lineage>
        <taxon>Eukaryota</taxon>
        <taxon>Metazoa</taxon>
        <taxon>Ecdysozoa</taxon>
        <taxon>Arthropoda</taxon>
        <taxon>Hexapoda</taxon>
        <taxon>Insecta</taxon>
        <taxon>Pterygota</taxon>
        <taxon>Neoptera</taxon>
        <taxon>Endopterygota</taxon>
        <taxon>Coleoptera</taxon>
        <taxon>Polyphaga</taxon>
        <taxon>Elateriformia</taxon>
        <taxon>Elateroidea</taxon>
        <taxon>Elateridae</taxon>
        <taxon>Agrypninae</taxon>
        <taxon>Pyrophorini</taxon>
        <taxon>Ignelater</taxon>
    </lineage>
</organism>
<accession>A0A8K0D7A5</accession>
<evidence type="ECO:0000313" key="2">
    <source>
        <dbReference type="Proteomes" id="UP000801492"/>
    </source>
</evidence>
<comment type="caution">
    <text evidence="1">The sequence shown here is derived from an EMBL/GenBank/DDBJ whole genome shotgun (WGS) entry which is preliminary data.</text>
</comment>
<name>A0A8K0D7A5_IGNLU</name>
<dbReference type="EMBL" id="VTPC01005629">
    <property type="protein sequence ID" value="KAF2895825.1"/>
    <property type="molecule type" value="Genomic_DNA"/>
</dbReference>